<feature type="transmembrane region" description="Helical" evidence="8">
    <location>
        <begin position="97"/>
        <end position="117"/>
    </location>
</feature>
<keyword evidence="5 8" id="KW-1133">Transmembrane helix</keyword>
<dbReference type="InterPro" id="IPR000298">
    <property type="entry name" value="Cyt_c_oxidase-like_su3"/>
</dbReference>
<evidence type="ECO:0000256" key="7">
    <source>
        <dbReference type="RuleBase" id="RU003376"/>
    </source>
</evidence>
<protein>
    <submittedName>
        <fullName evidence="10">Cytochrome c oxidase subunit 3</fullName>
    </submittedName>
</protein>
<keyword evidence="4 7" id="KW-0812">Transmembrane</keyword>
<organism evidence="10 11">
    <name type="scientific">Nitrosospira briensis</name>
    <dbReference type="NCBI Taxonomy" id="35799"/>
    <lineage>
        <taxon>Bacteria</taxon>
        <taxon>Pseudomonadati</taxon>
        <taxon>Pseudomonadota</taxon>
        <taxon>Betaproteobacteria</taxon>
        <taxon>Nitrosomonadales</taxon>
        <taxon>Nitrosomonadaceae</taxon>
        <taxon>Nitrosospira</taxon>
    </lineage>
</organism>
<feature type="transmembrane region" description="Helical" evidence="8">
    <location>
        <begin position="137"/>
        <end position="165"/>
    </location>
</feature>
<feature type="domain" description="Heme-copper oxidase subunit III family profile" evidence="9">
    <location>
        <begin position="26"/>
        <end position="199"/>
    </location>
</feature>
<evidence type="ECO:0000256" key="5">
    <source>
        <dbReference type="ARBA" id="ARBA00022989"/>
    </source>
</evidence>
<feature type="transmembrane region" description="Helical" evidence="8">
    <location>
        <begin position="61"/>
        <end position="85"/>
    </location>
</feature>
<dbReference type="GO" id="GO:0019646">
    <property type="term" value="P:aerobic electron transport chain"/>
    <property type="evidence" value="ECO:0007669"/>
    <property type="project" value="InterPro"/>
</dbReference>
<evidence type="ECO:0000256" key="6">
    <source>
        <dbReference type="ARBA" id="ARBA00023136"/>
    </source>
</evidence>
<evidence type="ECO:0000256" key="2">
    <source>
        <dbReference type="ARBA" id="ARBA00010581"/>
    </source>
</evidence>
<dbReference type="PANTHER" id="PTHR11403:SF2">
    <property type="entry name" value="CYTOCHROME BO(3) UBIQUINOL OXIDASE SUBUNIT 3"/>
    <property type="match status" value="1"/>
</dbReference>
<dbReference type="PROSITE" id="PS50253">
    <property type="entry name" value="COX3"/>
    <property type="match status" value="1"/>
</dbReference>
<dbReference type="PANTHER" id="PTHR11403">
    <property type="entry name" value="CYTOCHROME C OXIDASE SUBUNIT III"/>
    <property type="match status" value="1"/>
</dbReference>
<evidence type="ECO:0000313" key="11">
    <source>
        <dbReference type="Proteomes" id="UP000183107"/>
    </source>
</evidence>
<keyword evidence="3" id="KW-1003">Cell membrane</keyword>
<sequence>MSEAGQLSQRQPLPVGSAGKLSTGWWGILALIVTEASLFGYLLFAYFYLASQTEQSWPPEGLPALLVPTVNTAILLASSAGVWAAERYVRQGRRQSSIAGLVAAIALGSSFVVIQLLEWRDKSYGITSDLYGSLYFTITGFHMCHVVIGLGILMLLLVWTLLGYFDGRRHAAITIGGAYWHFVDIVWLFVFSALYVSPYLIK</sequence>
<keyword evidence="6 8" id="KW-0472">Membrane</keyword>
<dbReference type="CDD" id="cd00386">
    <property type="entry name" value="Heme_Cu_Oxidase_III_like"/>
    <property type="match status" value="1"/>
</dbReference>
<evidence type="ECO:0000256" key="1">
    <source>
        <dbReference type="ARBA" id="ARBA00004651"/>
    </source>
</evidence>
<evidence type="ECO:0000256" key="3">
    <source>
        <dbReference type="ARBA" id="ARBA00022475"/>
    </source>
</evidence>
<dbReference type="SUPFAM" id="SSF81452">
    <property type="entry name" value="Cytochrome c oxidase subunit III-like"/>
    <property type="match status" value="1"/>
</dbReference>
<dbReference type="OrthoDB" id="9810850at2"/>
<evidence type="ECO:0000256" key="4">
    <source>
        <dbReference type="ARBA" id="ARBA00022692"/>
    </source>
</evidence>
<dbReference type="EMBL" id="FOVJ01000002">
    <property type="protein sequence ID" value="SFN62821.1"/>
    <property type="molecule type" value="Genomic_DNA"/>
</dbReference>
<evidence type="ECO:0000256" key="8">
    <source>
        <dbReference type="SAM" id="Phobius"/>
    </source>
</evidence>
<dbReference type="RefSeq" id="WP_074796087.1">
    <property type="nucleotide sequence ID" value="NZ_FOVJ01000002.1"/>
</dbReference>
<dbReference type="GO" id="GO:0004129">
    <property type="term" value="F:cytochrome-c oxidase activity"/>
    <property type="evidence" value="ECO:0007669"/>
    <property type="project" value="InterPro"/>
</dbReference>
<dbReference type="InterPro" id="IPR013833">
    <property type="entry name" value="Cyt_c_oxidase_su3_a-hlx"/>
</dbReference>
<evidence type="ECO:0000259" key="9">
    <source>
        <dbReference type="PROSITE" id="PS50253"/>
    </source>
</evidence>
<proteinExistence type="inferred from homology"/>
<keyword evidence="11" id="KW-1185">Reference proteome</keyword>
<dbReference type="AlphaFoldDB" id="A0A1I5AK04"/>
<dbReference type="Pfam" id="PF00510">
    <property type="entry name" value="COX3"/>
    <property type="match status" value="1"/>
</dbReference>
<name>A0A1I5AK04_9PROT</name>
<feature type="transmembrane region" description="Helical" evidence="8">
    <location>
        <begin position="25"/>
        <end position="49"/>
    </location>
</feature>
<evidence type="ECO:0000313" key="10">
    <source>
        <dbReference type="EMBL" id="SFN62821.1"/>
    </source>
</evidence>
<gene>
    <name evidence="10" type="ORF">SAMN05216386_1427</name>
</gene>
<comment type="subcellular location">
    <subcellularLocation>
        <location evidence="1 7">Cell membrane</location>
        <topology evidence="1 7">Multi-pass membrane protein</topology>
    </subcellularLocation>
</comment>
<dbReference type="InterPro" id="IPR035973">
    <property type="entry name" value="Cyt_c_oxidase_su3-like_sf"/>
</dbReference>
<reference evidence="11" key="1">
    <citation type="submission" date="2016-10" db="EMBL/GenBank/DDBJ databases">
        <authorList>
            <person name="Varghese N."/>
        </authorList>
    </citation>
    <scope>NUCLEOTIDE SEQUENCE [LARGE SCALE GENOMIC DNA]</scope>
    <source>
        <strain evidence="11">Nsp8</strain>
    </source>
</reference>
<dbReference type="GO" id="GO:0005886">
    <property type="term" value="C:plasma membrane"/>
    <property type="evidence" value="ECO:0007669"/>
    <property type="project" value="UniProtKB-SubCell"/>
</dbReference>
<dbReference type="InterPro" id="IPR024791">
    <property type="entry name" value="Cyt_c/ubiquinol_Oxase_su3"/>
</dbReference>
<accession>A0A1I5AK04</accession>
<dbReference type="Gene3D" id="1.20.120.80">
    <property type="entry name" value="Cytochrome c oxidase, subunit III, four-helix bundle"/>
    <property type="match status" value="1"/>
</dbReference>
<comment type="similarity">
    <text evidence="2 7">Belongs to the cytochrome c oxidase subunit 3 family.</text>
</comment>
<feature type="transmembrane region" description="Helical" evidence="8">
    <location>
        <begin position="177"/>
        <end position="201"/>
    </location>
</feature>
<dbReference type="Proteomes" id="UP000183107">
    <property type="component" value="Unassembled WGS sequence"/>
</dbReference>